<evidence type="ECO:0000256" key="3">
    <source>
        <dbReference type="SAM" id="MobiDB-lite"/>
    </source>
</evidence>
<dbReference type="PANTHER" id="PTHR13891:SF1">
    <property type="entry name" value="CYTOCHROME C OXIDASE ASSEMBLY FACTOR 7"/>
    <property type="match status" value="1"/>
</dbReference>
<dbReference type="PATRIC" id="fig|1280953.3.peg.1838"/>
<dbReference type="InterPro" id="IPR040239">
    <property type="entry name" value="HcpB-like"/>
</dbReference>
<dbReference type="Proteomes" id="UP000024942">
    <property type="component" value="Unassembled WGS sequence"/>
</dbReference>
<dbReference type="SMART" id="SM00671">
    <property type="entry name" value="SEL1"/>
    <property type="match status" value="3"/>
</dbReference>
<reference evidence="5 6" key="1">
    <citation type="journal article" date="2014" name="Antonie Van Leeuwenhoek">
        <title>Hyphomonas beringensis sp. nov. and Hyphomonas chukchiensis sp. nov., isolated from surface seawater of the Bering Sea and Chukchi Sea.</title>
        <authorList>
            <person name="Li C."/>
            <person name="Lai Q."/>
            <person name="Li G."/>
            <person name="Dong C."/>
            <person name="Wang J."/>
            <person name="Liao Y."/>
            <person name="Shao Z."/>
        </authorList>
    </citation>
    <scope>NUCLEOTIDE SEQUENCE [LARGE SCALE GENOMIC DNA]</scope>
    <source>
        <strain evidence="5 6">SCH89</strain>
    </source>
</reference>
<evidence type="ECO:0000256" key="4">
    <source>
        <dbReference type="SAM" id="SignalP"/>
    </source>
</evidence>
<evidence type="ECO:0000313" key="5">
    <source>
        <dbReference type="EMBL" id="KDA02592.1"/>
    </source>
</evidence>
<protein>
    <submittedName>
        <fullName evidence="5">Beta-lactamase family protein</fullName>
    </submittedName>
</protein>
<dbReference type="AlphaFoldDB" id="A0A059G6X7"/>
<feature type="signal peptide" evidence="4">
    <location>
        <begin position="1"/>
        <end position="24"/>
    </location>
</feature>
<evidence type="ECO:0000256" key="1">
    <source>
        <dbReference type="ARBA" id="ARBA00008486"/>
    </source>
</evidence>
<dbReference type="eggNOG" id="COG0790">
    <property type="taxonomic scope" value="Bacteria"/>
</dbReference>
<keyword evidence="6" id="KW-1185">Reference proteome</keyword>
<proteinExistence type="inferred from homology"/>
<comment type="similarity">
    <text evidence="1">Belongs to the hcp beta-lactamase family.</text>
</comment>
<dbReference type="STRING" id="1280953.HOC_09104"/>
<comment type="caution">
    <text evidence="5">The sequence shown here is derived from an EMBL/GenBank/DDBJ whole genome shotgun (WGS) entry which is preliminary data.</text>
</comment>
<dbReference type="InterPro" id="IPR006597">
    <property type="entry name" value="Sel1-like"/>
</dbReference>
<organism evidence="5 6">
    <name type="scientific">Hyphomonas oceanitis SCH89</name>
    <dbReference type="NCBI Taxonomy" id="1280953"/>
    <lineage>
        <taxon>Bacteria</taxon>
        <taxon>Pseudomonadati</taxon>
        <taxon>Pseudomonadota</taxon>
        <taxon>Alphaproteobacteria</taxon>
        <taxon>Hyphomonadales</taxon>
        <taxon>Hyphomonadaceae</taxon>
        <taxon>Hyphomonas</taxon>
    </lineage>
</organism>
<evidence type="ECO:0000256" key="2">
    <source>
        <dbReference type="ARBA" id="ARBA00022737"/>
    </source>
</evidence>
<dbReference type="SUPFAM" id="SSF81901">
    <property type="entry name" value="HCP-like"/>
    <property type="match status" value="2"/>
</dbReference>
<feature type="chain" id="PRO_5039908880" evidence="4">
    <location>
        <begin position="25"/>
        <end position="436"/>
    </location>
</feature>
<dbReference type="PANTHER" id="PTHR13891">
    <property type="entry name" value="CYTOCHROME C OXIDASE ASSEMBLY FACTOR 7"/>
    <property type="match status" value="1"/>
</dbReference>
<dbReference type="Pfam" id="PF08238">
    <property type="entry name" value="Sel1"/>
    <property type="match status" value="2"/>
</dbReference>
<dbReference type="OrthoDB" id="7615610at2"/>
<accession>A0A059G6X7</accession>
<dbReference type="EMBL" id="ARYL01000012">
    <property type="protein sequence ID" value="KDA02592.1"/>
    <property type="molecule type" value="Genomic_DNA"/>
</dbReference>
<dbReference type="Gene3D" id="1.25.40.10">
    <property type="entry name" value="Tetratricopeptide repeat domain"/>
    <property type="match status" value="1"/>
</dbReference>
<keyword evidence="4" id="KW-0732">Signal</keyword>
<gene>
    <name evidence="5" type="ORF">HOC_09104</name>
</gene>
<sequence>MKTIPLTSLGLALITLLAAPSASADPVSTNEIACAKGGAEACFYAAADYANGDNSMPLSKPKAAELFIKACDLGVPDGCFYTGTMYRHGVEGIAADPARGIVLYEKACAMGHEDACNATYAILGSDEKGEKDIPRLLTAFEKGCANESLKACSWGASFFYDGLKGKYPTVIDFVRGAPLAAKACEQVDPYFCATAEHMYADPSSPAFDATQALKLTQINCDANVKESCANLGRIYAIVEDFDFAVGPYEKSCQLGNEKICDYAKDVRRYVDELAAWNAKQEARRAEMASLLNAGDYNGAVATAVSVYSSTVYAEQAVRAASAAGRMSAVDDYDLQVLEHWFQSGQIASIVRAELRGRGMAISGEDNSWANDMKMIKSANARFNAARSTSTYRPIEQGPAPQATGGMSSGEARAQTREKYRDAHCTMNNNANRYLCN</sequence>
<dbReference type="RefSeq" id="WP_035537768.1">
    <property type="nucleotide sequence ID" value="NZ_ARYL01000012.1"/>
</dbReference>
<name>A0A059G6X7_9PROT</name>
<keyword evidence="2" id="KW-0677">Repeat</keyword>
<dbReference type="InterPro" id="IPR011990">
    <property type="entry name" value="TPR-like_helical_dom_sf"/>
</dbReference>
<evidence type="ECO:0000313" key="6">
    <source>
        <dbReference type="Proteomes" id="UP000024942"/>
    </source>
</evidence>
<feature type="region of interest" description="Disordered" evidence="3">
    <location>
        <begin position="388"/>
        <end position="408"/>
    </location>
</feature>